<evidence type="ECO:0000259" key="1">
    <source>
        <dbReference type="Pfam" id="PF17921"/>
    </source>
</evidence>
<accession>I1BM05</accession>
<dbReference type="Pfam" id="PF17921">
    <property type="entry name" value="Integrase_H2C2"/>
    <property type="match status" value="1"/>
</dbReference>
<name>I1BM05_RHIO9</name>
<keyword evidence="3" id="KW-1185">Reference proteome</keyword>
<dbReference type="InParanoid" id="I1BM05"/>
<protein>
    <recommendedName>
        <fullName evidence="1">Integrase zinc-binding domain-containing protein</fullName>
    </recommendedName>
</protein>
<dbReference type="FunFam" id="1.10.340.70:FF:000001">
    <property type="entry name" value="Retrovirus-related Pol polyprotein from transposon gypsy-like Protein"/>
    <property type="match status" value="1"/>
</dbReference>
<dbReference type="GeneID" id="93608911"/>
<dbReference type="AlphaFoldDB" id="I1BM05"/>
<dbReference type="RefSeq" id="XP_067512631.1">
    <property type="nucleotide sequence ID" value="XM_067656530.1"/>
</dbReference>
<dbReference type="OMA" id="WSEARAY"/>
<dbReference type="InterPro" id="IPR050951">
    <property type="entry name" value="Retrovirus_Pol_polyprotein"/>
</dbReference>
<organism evidence="2 3">
    <name type="scientific">Rhizopus delemar (strain RA 99-880 / ATCC MYA-4621 / FGSC 9543 / NRRL 43880)</name>
    <name type="common">Mucormycosis agent</name>
    <name type="synonym">Rhizopus arrhizus var. delemar</name>
    <dbReference type="NCBI Taxonomy" id="246409"/>
    <lineage>
        <taxon>Eukaryota</taxon>
        <taxon>Fungi</taxon>
        <taxon>Fungi incertae sedis</taxon>
        <taxon>Mucoromycota</taxon>
        <taxon>Mucoromycotina</taxon>
        <taxon>Mucoromycetes</taxon>
        <taxon>Mucorales</taxon>
        <taxon>Mucorineae</taxon>
        <taxon>Rhizopodaceae</taxon>
        <taxon>Rhizopus</taxon>
    </lineage>
</organism>
<dbReference type="EMBL" id="CH476732">
    <property type="protein sequence ID" value="EIE77235.1"/>
    <property type="molecule type" value="Genomic_DNA"/>
</dbReference>
<dbReference type="Gene3D" id="1.10.340.70">
    <property type="match status" value="1"/>
</dbReference>
<reference evidence="2 3" key="1">
    <citation type="journal article" date="2009" name="PLoS Genet.">
        <title>Genomic analysis of the basal lineage fungus Rhizopus oryzae reveals a whole-genome duplication.</title>
        <authorList>
            <person name="Ma L.-J."/>
            <person name="Ibrahim A.S."/>
            <person name="Skory C."/>
            <person name="Grabherr M.G."/>
            <person name="Burger G."/>
            <person name="Butler M."/>
            <person name="Elias M."/>
            <person name="Idnurm A."/>
            <person name="Lang B.F."/>
            <person name="Sone T."/>
            <person name="Abe A."/>
            <person name="Calvo S.E."/>
            <person name="Corrochano L.M."/>
            <person name="Engels R."/>
            <person name="Fu J."/>
            <person name="Hansberg W."/>
            <person name="Kim J.-M."/>
            <person name="Kodira C.D."/>
            <person name="Koehrsen M.J."/>
            <person name="Liu B."/>
            <person name="Miranda-Saavedra D."/>
            <person name="O'Leary S."/>
            <person name="Ortiz-Castellanos L."/>
            <person name="Poulter R."/>
            <person name="Rodriguez-Romero J."/>
            <person name="Ruiz-Herrera J."/>
            <person name="Shen Y.-Q."/>
            <person name="Zeng Q."/>
            <person name="Galagan J."/>
            <person name="Birren B.W."/>
            <person name="Cuomo C.A."/>
            <person name="Wickes B.L."/>
        </authorList>
    </citation>
    <scope>NUCLEOTIDE SEQUENCE [LARGE SCALE GENOMIC DNA]</scope>
    <source>
        <strain evidence="3">RA 99-880 / ATCC MYA-4621 / FGSC 9543 / NRRL 43880</strain>
    </source>
</reference>
<evidence type="ECO:0000313" key="2">
    <source>
        <dbReference type="EMBL" id="EIE77235.1"/>
    </source>
</evidence>
<proteinExistence type="predicted"/>
<dbReference type="Proteomes" id="UP000009138">
    <property type="component" value="Unassembled WGS sequence"/>
</dbReference>
<feature type="domain" description="Integrase zinc-binding" evidence="1">
    <location>
        <begin position="59"/>
        <end position="115"/>
    </location>
</feature>
<dbReference type="VEuPathDB" id="FungiDB:RO3G_01939"/>
<dbReference type="PANTHER" id="PTHR37984">
    <property type="entry name" value="PROTEIN CBG26694"/>
    <property type="match status" value="1"/>
</dbReference>
<dbReference type="InterPro" id="IPR041588">
    <property type="entry name" value="Integrase_H2C2"/>
</dbReference>
<gene>
    <name evidence="2" type="ORF">RO3G_01939</name>
</gene>
<sequence length="180" mass="21546">MEQYKIDQLTQYLQTMKIAEDATSRMKKYLKKEANKFTIYRDILYRYNTDNGIIRKVLNKKEAEEIMYAYYQHPLGGHLAYNNTLHKISSRYYWDNMSHDIMEYVKKCYRCQMHGKKMLKEELYLVAVSAKPFDRVALDVKHHSAQTIMKHCFSAIYYTVSISRAMRKGWKISNQKPKSK</sequence>
<dbReference type="PANTHER" id="PTHR37984:SF5">
    <property type="entry name" value="PROTEIN NYNRIN-LIKE"/>
    <property type="match status" value="1"/>
</dbReference>
<evidence type="ECO:0000313" key="3">
    <source>
        <dbReference type="Proteomes" id="UP000009138"/>
    </source>
</evidence>
<dbReference type="STRING" id="246409.I1BM05"/>